<keyword evidence="1" id="KW-0677">Repeat</keyword>
<dbReference type="CDD" id="cd05819">
    <property type="entry name" value="NHL"/>
    <property type="match status" value="1"/>
</dbReference>
<reference evidence="5" key="1">
    <citation type="submission" date="2021-02" db="EMBL/GenBank/DDBJ databases">
        <authorList>
            <person name="Nowell W R."/>
        </authorList>
    </citation>
    <scope>NUCLEOTIDE SEQUENCE</scope>
</reference>
<dbReference type="GO" id="GO:0004197">
    <property type="term" value="F:cysteine-type endopeptidase activity"/>
    <property type="evidence" value="ECO:0007669"/>
    <property type="project" value="InterPro"/>
</dbReference>
<dbReference type="InterPro" id="IPR029030">
    <property type="entry name" value="Caspase-like_dom_sf"/>
</dbReference>
<dbReference type="Gene3D" id="3.40.50.1460">
    <property type="match status" value="1"/>
</dbReference>
<dbReference type="InterPro" id="IPR011042">
    <property type="entry name" value="6-blade_b-propeller_TolB-like"/>
</dbReference>
<feature type="domain" description="Caspase family p20" evidence="4">
    <location>
        <begin position="12"/>
        <end position="140"/>
    </location>
</feature>
<sequence>MATLSGSMSKLHRKIALVIGNQSYSKRPLVNSVNDANDLADALRIIDFQVTLGADCTHQKMANLIDDFADKIQDQDLVMFYFAGHGFQYKEQNYLLPVDADEKIKRETNIKFNSINAQETLESLSSQTSYVTIFILDCCREYLFDDTSKFRGAKSSGSGLHAMIAPGGTLLQFACAPGSLAADGGGQDRNGLYTKHLLKQISVPNKHVDLIFSSVGAEVYKESKGKQMPYRVSSIMIDDSIYLNAIDADTKRSPSPSSKRTPVPTTPCKPSDEHKPQPTLPKPSYSVNISANAKWKQNGVTIAGGNGYGGATSQLWGPQALFVDDDQTVIIADFMNHRIIQWKNGDTTNGQVVAGGKGAGKGLHQLNGPTDVLIDKETDSLIICDKNNQRVVRWSRRSGTTLGEILIDNIYCNRLAMDKHRYLYISDTEKHEVKRYELGEKNSTLVAGGNGSGDGLNQLNRPIYLFVDGQQNVYVSDYENHRVMKWAKGAKEGIVVAGGQGKGNALTQLNYPNGLYVDTLDTLYVADWVNHRVIRWTQGDKKQGTVIVGGNGKGVGANQFHSPEGLSFDRHGNLYVLDCNNNRVQRFSIEYDL</sequence>
<dbReference type="SUPFAM" id="SSF101898">
    <property type="entry name" value="NHL repeat"/>
    <property type="match status" value="1"/>
</dbReference>
<accession>A0A815FFM3</accession>
<name>A0A815FFM3_9BILA</name>
<feature type="repeat" description="NHL" evidence="2">
    <location>
        <begin position="553"/>
        <end position="590"/>
    </location>
</feature>
<gene>
    <name evidence="5" type="ORF">CJN711_LOCUS18027</name>
</gene>
<dbReference type="Pfam" id="PF01436">
    <property type="entry name" value="NHL"/>
    <property type="match status" value="2"/>
</dbReference>
<dbReference type="PROSITE" id="PS51125">
    <property type="entry name" value="NHL"/>
    <property type="match status" value="1"/>
</dbReference>
<evidence type="ECO:0000313" key="5">
    <source>
        <dbReference type="EMBL" id="CAF1322878.1"/>
    </source>
</evidence>
<organism evidence="5 6">
    <name type="scientific">Rotaria magnacalcarata</name>
    <dbReference type="NCBI Taxonomy" id="392030"/>
    <lineage>
        <taxon>Eukaryota</taxon>
        <taxon>Metazoa</taxon>
        <taxon>Spiralia</taxon>
        <taxon>Gnathifera</taxon>
        <taxon>Rotifera</taxon>
        <taxon>Eurotatoria</taxon>
        <taxon>Bdelloidea</taxon>
        <taxon>Philodinida</taxon>
        <taxon>Philodinidae</taxon>
        <taxon>Rotaria</taxon>
    </lineage>
</organism>
<dbReference type="PANTHER" id="PTHR22576:SF37">
    <property type="entry name" value="MUCOSA-ASSOCIATED LYMPHOID TISSUE LYMPHOMA TRANSLOCATION PROTEIN 1"/>
    <property type="match status" value="1"/>
</dbReference>
<protein>
    <recommendedName>
        <fullName evidence="4">Caspase family p20 domain-containing protein</fullName>
    </recommendedName>
</protein>
<feature type="compositionally biased region" description="Low complexity" evidence="3">
    <location>
        <begin position="253"/>
        <end position="263"/>
    </location>
</feature>
<dbReference type="Pfam" id="PF00656">
    <property type="entry name" value="Peptidase_C14"/>
    <property type="match status" value="1"/>
</dbReference>
<feature type="region of interest" description="Disordered" evidence="3">
    <location>
        <begin position="249"/>
        <end position="285"/>
    </location>
</feature>
<evidence type="ECO:0000256" key="3">
    <source>
        <dbReference type="SAM" id="MobiDB-lite"/>
    </source>
</evidence>
<dbReference type="InterPro" id="IPR011600">
    <property type="entry name" value="Pept_C14_caspase"/>
</dbReference>
<dbReference type="PROSITE" id="PS50208">
    <property type="entry name" value="CASPASE_P20"/>
    <property type="match status" value="1"/>
</dbReference>
<dbReference type="Gene3D" id="2.120.10.30">
    <property type="entry name" value="TolB, C-terminal domain"/>
    <property type="match status" value="2"/>
</dbReference>
<evidence type="ECO:0000259" key="4">
    <source>
        <dbReference type="PROSITE" id="PS50208"/>
    </source>
</evidence>
<proteinExistence type="predicted"/>
<dbReference type="Proteomes" id="UP000663855">
    <property type="component" value="Unassembled WGS sequence"/>
</dbReference>
<evidence type="ECO:0000313" key="6">
    <source>
        <dbReference type="Proteomes" id="UP000663855"/>
    </source>
</evidence>
<evidence type="ECO:0000256" key="2">
    <source>
        <dbReference type="PROSITE-ProRule" id="PRU00504"/>
    </source>
</evidence>
<dbReference type="InterPro" id="IPR001309">
    <property type="entry name" value="Pept_C14_p20"/>
</dbReference>
<dbReference type="AlphaFoldDB" id="A0A815FFM3"/>
<dbReference type="GO" id="GO:0006508">
    <property type="term" value="P:proteolysis"/>
    <property type="evidence" value="ECO:0007669"/>
    <property type="project" value="InterPro"/>
</dbReference>
<dbReference type="InterPro" id="IPR052039">
    <property type="entry name" value="Caspase-related_regulators"/>
</dbReference>
<dbReference type="InterPro" id="IPR001258">
    <property type="entry name" value="NHL_repeat"/>
</dbReference>
<dbReference type="SUPFAM" id="SSF52129">
    <property type="entry name" value="Caspase-like"/>
    <property type="match status" value="1"/>
</dbReference>
<dbReference type="EMBL" id="CAJNOV010008435">
    <property type="protein sequence ID" value="CAF1322878.1"/>
    <property type="molecule type" value="Genomic_DNA"/>
</dbReference>
<comment type="caution">
    <text evidence="5">The sequence shown here is derived from an EMBL/GenBank/DDBJ whole genome shotgun (WGS) entry which is preliminary data.</text>
</comment>
<evidence type="ECO:0000256" key="1">
    <source>
        <dbReference type="ARBA" id="ARBA00022737"/>
    </source>
</evidence>
<dbReference type="PANTHER" id="PTHR22576">
    <property type="entry name" value="MUCOSA ASSOCIATED LYMPHOID TISSUE LYMPHOMA TRANSLOCATION PROTEIN 1/PARACASPASE"/>
    <property type="match status" value="1"/>
</dbReference>